<keyword evidence="2" id="KW-1185">Reference proteome</keyword>
<gene>
    <name evidence="1" type="ORF">SEMRO_514_G158080.1</name>
</gene>
<reference evidence="1" key="1">
    <citation type="submission" date="2020-06" db="EMBL/GenBank/DDBJ databases">
        <authorList>
            <consortium name="Plant Systems Biology data submission"/>
        </authorList>
    </citation>
    <scope>NUCLEOTIDE SEQUENCE</scope>
    <source>
        <strain evidence="1">D6</strain>
    </source>
</reference>
<dbReference type="EMBL" id="CAICTM010000513">
    <property type="protein sequence ID" value="CAB9512019.1"/>
    <property type="molecule type" value="Genomic_DNA"/>
</dbReference>
<sequence>MPSLTPQRRDNGNDFIDVACSSLLKRESQSTLLNDSHTTQSTWPTAGSEEFWNLELDDVLLLGKENETNVVGGGPRLPVVSFGTVAVREFEWILEDNDVQWSSADKAMTVDDHEAERKRRKVSIAMKDHDRRNSHGRYPCMEEKRRATSIAHFETLLDIHQIDLAYLPSSSALQDVLQPVAPESVKPKRFWHGIRRHKSKSTQ</sequence>
<name>A0A9N8E0Z3_9STRA</name>
<organism evidence="1 2">
    <name type="scientific">Seminavis robusta</name>
    <dbReference type="NCBI Taxonomy" id="568900"/>
    <lineage>
        <taxon>Eukaryota</taxon>
        <taxon>Sar</taxon>
        <taxon>Stramenopiles</taxon>
        <taxon>Ochrophyta</taxon>
        <taxon>Bacillariophyta</taxon>
        <taxon>Bacillariophyceae</taxon>
        <taxon>Bacillariophycidae</taxon>
        <taxon>Naviculales</taxon>
        <taxon>Naviculaceae</taxon>
        <taxon>Seminavis</taxon>
    </lineage>
</organism>
<accession>A0A9N8E0Z3</accession>
<dbReference type="AlphaFoldDB" id="A0A9N8E0Z3"/>
<comment type="caution">
    <text evidence="1">The sequence shown here is derived from an EMBL/GenBank/DDBJ whole genome shotgun (WGS) entry which is preliminary data.</text>
</comment>
<proteinExistence type="predicted"/>
<evidence type="ECO:0000313" key="1">
    <source>
        <dbReference type="EMBL" id="CAB9512019.1"/>
    </source>
</evidence>
<dbReference type="Proteomes" id="UP001153069">
    <property type="component" value="Unassembled WGS sequence"/>
</dbReference>
<protein>
    <submittedName>
        <fullName evidence="1">Uncharacterized protein</fullName>
    </submittedName>
</protein>
<evidence type="ECO:0000313" key="2">
    <source>
        <dbReference type="Proteomes" id="UP001153069"/>
    </source>
</evidence>